<dbReference type="GO" id="GO:0003677">
    <property type="term" value="F:DNA binding"/>
    <property type="evidence" value="ECO:0007669"/>
    <property type="project" value="UniProtKB-KW"/>
</dbReference>
<evidence type="ECO:0000256" key="7">
    <source>
        <dbReference type="ARBA" id="ARBA00030003"/>
    </source>
</evidence>
<dbReference type="PROSITE" id="PS00396">
    <property type="entry name" value="TOPO_IA_1"/>
    <property type="match status" value="1"/>
</dbReference>
<dbReference type="PROSITE" id="PS52039">
    <property type="entry name" value="TOPO_IA_2"/>
    <property type="match status" value="1"/>
</dbReference>
<dbReference type="GO" id="GO:0043597">
    <property type="term" value="C:cytoplasmic replication fork"/>
    <property type="evidence" value="ECO:0007669"/>
    <property type="project" value="TreeGrafter"/>
</dbReference>
<reference evidence="14" key="1">
    <citation type="submission" date="2023-06" db="EMBL/GenBank/DDBJ databases">
        <title>Genomic Diversity of Vibrio spp. and Metagenomic Analysis of Pathogens in Florida Gulf Coastal Waters Following Hurricane Ian.</title>
        <authorList>
            <person name="Brumfield K.D."/>
        </authorList>
    </citation>
    <scope>NUCLEOTIDE SEQUENCE</scope>
    <source>
        <strain evidence="14">WBS2B-138</strain>
    </source>
</reference>
<evidence type="ECO:0000256" key="5">
    <source>
        <dbReference type="ARBA" id="ARBA00023125"/>
    </source>
</evidence>
<dbReference type="InterPro" id="IPR034144">
    <property type="entry name" value="TOPRIM_TopoIII"/>
</dbReference>
<dbReference type="InterPro" id="IPR003601">
    <property type="entry name" value="Topo_IA_2"/>
</dbReference>
<accession>A0AAW8PXH7</accession>
<evidence type="ECO:0000256" key="4">
    <source>
        <dbReference type="ARBA" id="ARBA00023029"/>
    </source>
</evidence>
<dbReference type="GO" id="GO:0006265">
    <property type="term" value="P:DNA topological change"/>
    <property type="evidence" value="ECO:0007669"/>
    <property type="project" value="InterPro"/>
</dbReference>
<dbReference type="Gene3D" id="3.40.50.140">
    <property type="match status" value="1"/>
</dbReference>
<keyword evidence="4" id="KW-0799">Topoisomerase</keyword>
<dbReference type="AlphaFoldDB" id="A0AAW8PXH7"/>
<protein>
    <recommendedName>
        <fullName evidence="3">DNA topoisomerase</fullName>
        <ecNumber evidence="3">5.6.2.1</ecNumber>
    </recommendedName>
    <alternativeName>
        <fullName evidence="10">Omega-protein</fullName>
    </alternativeName>
    <alternativeName>
        <fullName evidence="9">Relaxing enzyme</fullName>
    </alternativeName>
    <alternativeName>
        <fullName evidence="7">Swivelase</fullName>
    </alternativeName>
    <alternativeName>
        <fullName evidence="8">Untwisting enzyme</fullName>
    </alternativeName>
</protein>
<dbReference type="GO" id="GO:0006310">
    <property type="term" value="P:DNA recombination"/>
    <property type="evidence" value="ECO:0007669"/>
    <property type="project" value="TreeGrafter"/>
</dbReference>
<dbReference type="InterPro" id="IPR013825">
    <property type="entry name" value="Topo_IA_cen_sub2"/>
</dbReference>
<dbReference type="SMART" id="SM00493">
    <property type="entry name" value="TOPRIM"/>
    <property type="match status" value="1"/>
</dbReference>
<proteinExistence type="inferred from homology"/>
<dbReference type="InterPro" id="IPR006171">
    <property type="entry name" value="TOPRIM_dom"/>
</dbReference>
<feature type="region of interest" description="Disordered" evidence="11">
    <location>
        <begin position="464"/>
        <end position="496"/>
    </location>
</feature>
<evidence type="ECO:0000256" key="2">
    <source>
        <dbReference type="ARBA" id="ARBA00009446"/>
    </source>
</evidence>
<dbReference type="InterPro" id="IPR003602">
    <property type="entry name" value="Topo_IA_DNA-bd_dom"/>
</dbReference>
<dbReference type="Proteomes" id="UP001253193">
    <property type="component" value="Unassembled WGS sequence"/>
</dbReference>
<evidence type="ECO:0000313" key="14">
    <source>
        <dbReference type="EMBL" id="MDS1820937.1"/>
    </source>
</evidence>
<dbReference type="PROSITE" id="PS50880">
    <property type="entry name" value="TOPRIM"/>
    <property type="match status" value="1"/>
</dbReference>
<keyword evidence="6 14" id="KW-0413">Isomerase</keyword>
<evidence type="ECO:0000256" key="8">
    <source>
        <dbReference type="ARBA" id="ARBA00031985"/>
    </source>
</evidence>
<keyword evidence="5" id="KW-0238">DNA-binding</keyword>
<dbReference type="Pfam" id="PF01751">
    <property type="entry name" value="Toprim"/>
    <property type="match status" value="1"/>
</dbReference>
<dbReference type="PRINTS" id="PR00417">
    <property type="entry name" value="PRTPISMRASEI"/>
</dbReference>
<dbReference type="InterPro" id="IPR023405">
    <property type="entry name" value="Topo_IA_core_domain"/>
</dbReference>
<comment type="caution">
    <text evidence="14">The sequence shown here is derived from an EMBL/GenBank/DDBJ whole genome shotgun (WGS) entry which is preliminary data.</text>
</comment>
<evidence type="ECO:0000259" key="13">
    <source>
        <dbReference type="PROSITE" id="PS52039"/>
    </source>
</evidence>
<evidence type="ECO:0000256" key="9">
    <source>
        <dbReference type="ARBA" id="ARBA00032235"/>
    </source>
</evidence>
<dbReference type="InterPro" id="IPR013497">
    <property type="entry name" value="Topo_IA_cen"/>
</dbReference>
<evidence type="ECO:0000259" key="12">
    <source>
        <dbReference type="PROSITE" id="PS50880"/>
    </source>
</evidence>
<dbReference type="SMART" id="SM00437">
    <property type="entry name" value="TOP1Ac"/>
    <property type="match status" value="1"/>
</dbReference>
<sequence>MKLYITEKKTVATAFEPVLGKKSLGAGGLSYITNNGDVVTWLSGHVLELIDAKDYDPKYAKWDLKHLPILPDPFVLRPPKDKKTPLGKEDNSFKRKILDNVLNLIKQADTVCLATDPDAEGELLGREVIEYSGYKGKLTRVLPTSLEVNDIKKTLSDEFPAERTELVGKAGLARSHIDWIVGINTTVGLTAYNRNKVSKPLNAGRVQTAIVKILHLNHVARETFVAQNTYEVKATALVDGSPLELKYTPTKDEAVILDAKSDDYDSQKAKALVDALTNRLNGKNGEVTSCTKQRKQKECPQGYSLSDLQIDLNKKYGISSSDALAATQSLYDKKYVTYPRTDNNYFPEDAHNYAPTVISNITKLDFAQGITGIDTKKKNANWDTSKFDNHHAIMPTRMVVPFDKLTDHEKAVYEMVCRRYIMQFLPNYEYDNTVITVDIDGCEFKTTGNIMVNLGWKLAIGSNSSNTKDDDETDDDSDKSLPMVEKGTTTTDTSVFTKEGKTQKPALYTEAKILQVLKNPSKFIDDNKLKKVLKDRKQGIGRESTRSTILKQMLANGFYSLEGKKKFFQLTDKGLVIAEIAPPLLLDLSLTASLEQAFWQIEKGELSYDQLISEYKNSTKEIIDSINRGECKLDRYLVKTEKCLSCQNGTMTQRTNREKQKYWQCNDCSSTFNDKNGKPVARAKPQKCPKCSNETFSRFMFKGSKDKYGWYCKPCTLVLPDLDQKPKDQLHSCKKCSSHLNYGYSADKKVSYWRCSSKSCNTFYEDKNLSVGEEKSTNRVYKTAPCNKCKGELKQLTRKADGKKFWLCNNREVEGIMCQASYDDKDDKPMTDVLEVECPSCKTGILRRKVWKDKAFWGCSNYSAKKQCKFSAKDNNGEPVLLLN</sequence>
<dbReference type="SMART" id="SM00436">
    <property type="entry name" value="TOP1Bc"/>
    <property type="match status" value="1"/>
</dbReference>
<evidence type="ECO:0000256" key="11">
    <source>
        <dbReference type="SAM" id="MobiDB-lite"/>
    </source>
</evidence>
<dbReference type="PANTHER" id="PTHR11390:SF21">
    <property type="entry name" value="DNA TOPOISOMERASE 3-ALPHA"/>
    <property type="match status" value="1"/>
</dbReference>
<evidence type="ECO:0000256" key="6">
    <source>
        <dbReference type="ARBA" id="ARBA00023235"/>
    </source>
</evidence>
<dbReference type="InterPro" id="IPR000380">
    <property type="entry name" value="Topo_IA"/>
</dbReference>
<evidence type="ECO:0000256" key="3">
    <source>
        <dbReference type="ARBA" id="ARBA00012891"/>
    </source>
</evidence>
<evidence type="ECO:0000313" key="15">
    <source>
        <dbReference type="Proteomes" id="UP001253193"/>
    </source>
</evidence>
<dbReference type="Pfam" id="PF01131">
    <property type="entry name" value="Topoisom_bac"/>
    <property type="match status" value="1"/>
</dbReference>
<feature type="domain" description="Topo IA-type catalytic" evidence="13">
    <location>
        <begin position="164"/>
        <end position="623"/>
    </location>
</feature>
<comment type="similarity">
    <text evidence="2">Belongs to the type IA topoisomerase family.</text>
</comment>
<dbReference type="EMBL" id="JAUHGG010000003">
    <property type="protein sequence ID" value="MDS1820937.1"/>
    <property type="molecule type" value="Genomic_DNA"/>
</dbReference>
<dbReference type="GO" id="GO:0003917">
    <property type="term" value="F:DNA topoisomerase type I (single strand cut, ATP-independent) activity"/>
    <property type="evidence" value="ECO:0007669"/>
    <property type="project" value="UniProtKB-EC"/>
</dbReference>
<dbReference type="InterPro" id="IPR013824">
    <property type="entry name" value="Topo_IA_cen_sub1"/>
</dbReference>
<evidence type="ECO:0000256" key="1">
    <source>
        <dbReference type="ARBA" id="ARBA00000213"/>
    </source>
</evidence>
<feature type="domain" description="Toprim" evidence="12">
    <location>
        <begin position="1"/>
        <end position="146"/>
    </location>
</feature>
<dbReference type="RefSeq" id="WP_311019721.1">
    <property type="nucleotide sequence ID" value="NZ_JAUHGG010000003.1"/>
</dbReference>
<dbReference type="Gene3D" id="1.10.460.10">
    <property type="entry name" value="Topoisomerase I, domain 2"/>
    <property type="match status" value="1"/>
</dbReference>
<dbReference type="InterPro" id="IPR023406">
    <property type="entry name" value="Topo_IA_AS"/>
</dbReference>
<dbReference type="SUPFAM" id="SSF56712">
    <property type="entry name" value="Prokaryotic type I DNA topoisomerase"/>
    <property type="match status" value="1"/>
</dbReference>
<organism evidence="14 15">
    <name type="scientific">Vibrio parahaemolyticus</name>
    <dbReference type="NCBI Taxonomy" id="670"/>
    <lineage>
        <taxon>Bacteria</taxon>
        <taxon>Pseudomonadati</taxon>
        <taxon>Pseudomonadota</taxon>
        <taxon>Gammaproteobacteria</taxon>
        <taxon>Vibrionales</taxon>
        <taxon>Vibrionaceae</taxon>
        <taxon>Vibrio</taxon>
    </lineage>
</organism>
<gene>
    <name evidence="14" type="ORF">QX249_09735</name>
</gene>
<comment type="catalytic activity">
    <reaction evidence="1">
        <text>ATP-independent breakage of single-stranded DNA, followed by passage and rejoining.</text>
        <dbReference type="EC" id="5.6.2.1"/>
    </reaction>
</comment>
<dbReference type="GO" id="GO:0006281">
    <property type="term" value="P:DNA repair"/>
    <property type="evidence" value="ECO:0007669"/>
    <property type="project" value="TreeGrafter"/>
</dbReference>
<dbReference type="EC" id="5.6.2.1" evidence="3"/>
<dbReference type="Gene3D" id="1.10.290.10">
    <property type="entry name" value="Topoisomerase I, domain 4"/>
    <property type="match status" value="1"/>
</dbReference>
<evidence type="ECO:0000256" key="10">
    <source>
        <dbReference type="ARBA" id="ARBA00032877"/>
    </source>
</evidence>
<feature type="compositionally biased region" description="Polar residues" evidence="11">
    <location>
        <begin position="487"/>
        <end position="496"/>
    </location>
</feature>
<name>A0AAW8PXH7_VIBPH</name>
<dbReference type="Gene3D" id="2.70.20.10">
    <property type="entry name" value="Topoisomerase I, domain 3"/>
    <property type="match status" value="1"/>
</dbReference>
<dbReference type="InterPro" id="IPR013826">
    <property type="entry name" value="Topo_IA_cen_sub3"/>
</dbReference>
<dbReference type="CDD" id="cd03362">
    <property type="entry name" value="TOPRIM_TopoIA_TopoIII"/>
    <property type="match status" value="1"/>
</dbReference>
<dbReference type="PANTHER" id="PTHR11390">
    <property type="entry name" value="PROKARYOTIC DNA TOPOISOMERASE"/>
    <property type="match status" value="1"/>
</dbReference>